<accession>B8CAB2</accession>
<dbReference type="eggNOG" id="ENOG502S7AX">
    <property type="taxonomic scope" value="Eukaryota"/>
</dbReference>
<dbReference type="GO" id="GO:0004128">
    <property type="term" value="F:cytochrome-b5 reductase activity, acting on NAD(P)H"/>
    <property type="evidence" value="ECO:0000318"/>
    <property type="project" value="GO_Central"/>
</dbReference>
<evidence type="ECO:0008006" key="9">
    <source>
        <dbReference type="Google" id="ProtNLM"/>
    </source>
</evidence>
<proteinExistence type="predicted"/>
<dbReference type="PANTHER" id="PTHR19370:SF185">
    <property type="entry name" value="NADH-CYTOCHROME B5 REDUCTASE"/>
    <property type="match status" value="1"/>
</dbReference>
<evidence type="ECO:0000256" key="3">
    <source>
        <dbReference type="ARBA" id="ARBA00022827"/>
    </source>
</evidence>
<dbReference type="AlphaFoldDB" id="B8CAB2"/>
<evidence type="ECO:0000256" key="6">
    <source>
        <dbReference type="SAM" id="MobiDB-lite"/>
    </source>
</evidence>
<feature type="binding site" evidence="5">
    <location>
        <position position="287"/>
    </location>
    <ligand>
        <name>FAD</name>
        <dbReference type="ChEBI" id="CHEBI:57692"/>
    </ligand>
</feature>
<dbReference type="InterPro" id="IPR039261">
    <property type="entry name" value="FNR_nucleotide-bd"/>
</dbReference>
<dbReference type="HOGENOM" id="CLU_616110_0_0_1"/>
<dbReference type="Gene3D" id="3.40.50.80">
    <property type="entry name" value="Nucleotide-binding domain of ferredoxin-NADP reductase (FNR) module"/>
    <property type="match status" value="1"/>
</dbReference>
<evidence type="ECO:0000313" key="7">
    <source>
        <dbReference type="EMBL" id="EED89652.1"/>
    </source>
</evidence>
<keyword evidence="2 5" id="KW-0285">Flavoprotein</keyword>
<dbReference type="RefSeq" id="XP_002293191.1">
    <property type="nucleotide sequence ID" value="XM_002293155.1"/>
</dbReference>
<reference evidence="7 8" key="2">
    <citation type="journal article" date="2008" name="Nature">
        <title>The Phaeodactylum genome reveals the evolutionary history of diatom genomes.</title>
        <authorList>
            <person name="Bowler C."/>
            <person name="Allen A.E."/>
            <person name="Badger J.H."/>
            <person name="Grimwood J."/>
            <person name="Jabbari K."/>
            <person name="Kuo A."/>
            <person name="Maheswari U."/>
            <person name="Martens C."/>
            <person name="Maumus F."/>
            <person name="Otillar R.P."/>
            <person name="Rayko E."/>
            <person name="Salamov A."/>
            <person name="Vandepoele K."/>
            <person name="Beszteri B."/>
            <person name="Gruber A."/>
            <person name="Heijde M."/>
            <person name="Katinka M."/>
            <person name="Mock T."/>
            <person name="Valentin K."/>
            <person name="Verret F."/>
            <person name="Berges J.A."/>
            <person name="Brownlee C."/>
            <person name="Cadoret J.P."/>
            <person name="Chiovitti A."/>
            <person name="Choi C.J."/>
            <person name="Coesel S."/>
            <person name="De Martino A."/>
            <person name="Detter J.C."/>
            <person name="Durkin C."/>
            <person name="Falciatore A."/>
            <person name="Fournet J."/>
            <person name="Haruta M."/>
            <person name="Huysman M.J."/>
            <person name="Jenkins B.D."/>
            <person name="Jiroutova K."/>
            <person name="Jorgensen R.E."/>
            <person name="Joubert Y."/>
            <person name="Kaplan A."/>
            <person name="Kroger N."/>
            <person name="Kroth P.G."/>
            <person name="La Roche J."/>
            <person name="Lindquist E."/>
            <person name="Lommer M."/>
            <person name="Martin-Jezequel V."/>
            <person name="Lopez P.J."/>
            <person name="Lucas S."/>
            <person name="Mangogna M."/>
            <person name="McGinnis K."/>
            <person name="Medlin L.K."/>
            <person name="Montsant A."/>
            <person name="Oudot-Le Secq M.P."/>
            <person name="Napoli C."/>
            <person name="Obornik M."/>
            <person name="Parker M.S."/>
            <person name="Petit J.L."/>
            <person name="Porcel B.M."/>
            <person name="Poulsen N."/>
            <person name="Robison M."/>
            <person name="Rychlewski L."/>
            <person name="Rynearson T.A."/>
            <person name="Schmutz J."/>
            <person name="Shapiro H."/>
            <person name="Siaut M."/>
            <person name="Stanley M."/>
            <person name="Sussman M.R."/>
            <person name="Taylor A.R."/>
            <person name="Vardi A."/>
            <person name="von Dassow P."/>
            <person name="Vyverman W."/>
            <person name="Willis A."/>
            <person name="Wyrwicz L.S."/>
            <person name="Rokhsar D.S."/>
            <person name="Weissenbach J."/>
            <person name="Armbrust E.V."/>
            <person name="Green B.R."/>
            <person name="Van de Peer Y."/>
            <person name="Grigoriev I.V."/>
        </authorList>
    </citation>
    <scope>NUCLEOTIDE SEQUENCE [LARGE SCALE GENOMIC DNA]</scope>
    <source>
        <strain evidence="7 8">CCMP1335</strain>
    </source>
</reference>
<dbReference type="InParanoid" id="B8CAB2"/>
<dbReference type="Gene3D" id="2.40.30.10">
    <property type="entry name" value="Translation factors"/>
    <property type="match status" value="1"/>
</dbReference>
<organism evidence="7 8">
    <name type="scientific">Thalassiosira pseudonana</name>
    <name type="common">Marine diatom</name>
    <name type="synonym">Cyclotella nana</name>
    <dbReference type="NCBI Taxonomy" id="35128"/>
    <lineage>
        <taxon>Eukaryota</taxon>
        <taxon>Sar</taxon>
        <taxon>Stramenopiles</taxon>
        <taxon>Ochrophyta</taxon>
        <taxon>Bacillariophyta</taxon>
        <taxon>Coscinodiscophyceae</taxon>
        <taxon>Thalassiosirophycidae</taxon>
        <taxon>Thalassiosirales</taxon>
        <taxon>Thalassiosiraceae</taxon>
        <taxon>Thalassiosira</taxon>
    </lineage>
</organism>
<keyword evidence="4" id="KW-0560">Oxidoreductase</keyword>
<dbReference type="SUPFAM" id="SSF52343">
    <property type="entry name" value="Ferredoxin reductase-like, C-terminal NADP-linked domain"/>
    <property type="match status" value="1"/>
</dbReference>
<dbReference type="PaxDb" id="35128-Thaps24484"/>
<evidence type="ECO:0000256" key="1">
    <source>
        <dbReference type="ARBA" id="ARBA00001974"/>
    </source>
</evidence>
<protein>
    <recommendedName>
        <fullName evidence="9">FAD-binding FR-type domain-containing protein</fullName>
    </recommendedName>
</protein>
<comment type="cofactor">
    <cofactor evidence="1 5">
        <name>FAD</name>
        <dbReference type="ChEBI" id="CHEBI:57692"/>
    </cofactor>
</comment>
<evidence type="ECO:0000256" key="2">
    <source>
        <dbReference type="ARBA" id="ARBA00022630"/>
    </source>
</evidence>
<dbReference type="GO" id="GO:0071949">
    <property type="term" value="F:FAD binding"/>
    <property type="evidence" value="ECO:0000318"/>
    <property type="project" value="GO_Central"/>
</dbReference>
<keyword evidence="3 5" id="KW-0274">FAD</keyword>
<gene>
    <name evidence="7" type="ORF">THAPSDRAFT_24484</name>
</gene>
<dbReference type="GeneID" id="7445822"/>
<dbReference type="InterPro" id="IPR001834">
    <property type="entry name" value="CBR-like"/>
</dbReference>
<reference evidence="7 8" key="1">
    <citation type="journal article" date="2004" name="Science">
        <title>The genome of the diatom Thalassiosira pseudonana: ecology, evolution, and metabolism.</title>
        <authorList>
            <person name="Armbrust E.V."/>
            <person name="Berges J.A."/>
            <person name="Bowler C."/>
            <person name="Green B.R."/>
            <person name="Martinez D."/>
            <person name="Putnam N.H."/>
            <person name="Zhou S."/>
            <person name="Allen A.E."/>
            <person name="Apt K.E."/>
            <person name="Bechner M."/>
            <person name="Brzezinski M.A."/>
            <person name="Chaal B.K."/>
            <person name="Chiovitti A."/>
            <person name="Davis A.K."/>
            <person name="Demarest M.S."/>
            <person name="Detter J.C."/>
            <person name="Glavina T."/>
            <person name="Goodstein D."/>
            <person name="Hadi M.Z."/>
            <person name="Hellsten U."/>
            <person name="Hildebrand M."/>
            <person name="Jenkins B.D."/>
            <person name="Jurka J."/>
            <person name="Kapitonov V.V."/>
            <person name="Kroger N."/>
            <person name="Lau W.W."/>
            <person name="Lane T.W."/>
            <person name="Larimer F.W."/>
            <person name="Lippmeier J.C."/>
            <person name="Lucas S."/>
            <person name="Medina M."/>
            <person name="Montsant A."/>
            <person name="Obornik M."/>
            <person name="Parker M.S."/>
            <person name="Palenik B."/>
            <person name="Pazour G.J."/>
            <person name="Richardson P.M."/>
            <person name="Rynearson T.A."/>
            <person name="Saito M.A."/>
            <person name="Schwartz D.C."/>
            <person name="Thamatrakoln K."/>
            <person name="Valentin K."/>
            <person name="Vardi A."/>
            <person name="Wilkerson F.P."/>
            <person name="Rokhsar D.S."/>
        </authorList>
    </citation>
    <scope>NUCLEOTIDE SEQUENCE [LARGE SCALE GENOMIC DNA]</scope>
    <source>
        <strain evidence="7 8">CCMP1335</strain>
    </source>
</reference>
<feature type="binding site" evidence="5">
    <location>
        <position position="268"/>
    </location>
    <ligand>
        <name>FAD</name>
        <dbReference type="ChEBI" id="CHEBI:57692"/>
    </ligand>
</feature>
<keyword evidence="8" id="KW-1185">Reference proteome</keyword>
<dbReference type="PANTHER" id="PTHR19370">
    <property type="entry name" value="NADH-CYTOCHROME B5 REDUCTASE"/>
    <property type="match status" value="1"/>
</dbReference>
<evidence type="ECO:0000256" key="5">
    <source>
        <dbReference type="PIRSR" id="PIRSR601834-1"/>
    </source>
</evidence>
<dbReference type="KEGG" id="tps:THAPSDRAFT_24484"/>
<dbReference type="OMA" id="NCICVLP"/>
<dbReference type="Proteomes" id="UP000001449">
    <property type="component" value="Chromosome 12"/>
</dbReference>
<evidence type="ECO:0000313" key="8">
    <source>
        <dbReference type="Proteomes" id="UP000001449"/>
    </source>
</evidence>
<name>B8CAB2_THAPS</name>
<feature type="region of interest" description="Disordered" evidence="6">
    <location>
        <begin position="1"/>
        <end position="21"/>
    </location>
</feature>
<sequence length="445" mass="48043">MRDSTPLKSGRRRMPTSSSHRVTTIAAMTTLLLASISTTMAFSPSSHGPLNVPHATISMRSQQQQASMNGMTKERRPSSLLVLASSMTPISQSNLAVSIDRPLLSPVEFSYRTSTPSTLWPSFVAVVLSDVFKTALVAFFLAAGLSLAAKVLRGGGSSSAGGIGGLLQSTKNFLLNILPSKSKQIKKSTPMPFEGDGGWGKCTLKSKKKIGNTFTVYEFALPRSDYTVPLALGQQIDFCCLGLEDNVVSGSFYPYDMNDGERGVVRVVVPNQDAKGNAALVGLGSSKFIEVLHEMRQGDEVALKPGKTTLEYRGERVPVTDMVYIASGLGIVPIVDQVKAITPKGTSSVKVTSVVWINDQRSDFDLAMDELESEYTKYSTKLAVSCIMDDVMKNPMEGNAEVEEAVPYFNAGTMAVISGPKRFSEKAKAYLMRKGYPENCICVLP</sequence>
<dbReference type="EMBL" id="CM000647">
    <property type="protein sequence ID" value="EED89652.1"/>
    <property type="molecule type" value="Genomic_DNA"/>
</dbReference>
<evidence type="ECO:0000256" key="4">
    <source>
        <dbReference type="ARBA" id="ARBA00023002"/>
    </source>
</evidence>